<feature type="compositionally biased region" description="Basic and acidic residues" evidence="1">
    <location>
        <begin position="27"/>
        <end position="36"/>
    </location>
</feature>
<reference evidence="2 3" key="1">
    <citation type="submission" date="2023-07" db="EMBL/GenBank/DDBJ databases">
        <authorList>
            <person name="Girao M."/>
            <person name="Carvalho M.F."/>
        </authorList>
    </citation>
    <scope>NUCLEOTIDE SEQUENCE [LARGE SCALE GENOMIC DNA]</scope>
    <source>
        <strain evidence="2 3">66/93</strain>
    </source>
</reference>
<comment type="caution">
    <text evidence="2">The sequence shown here is derived from an EMBL/GenBank/DDBJ whole genome shotgun (WGS) entry which is preliminary data.</text>
</comment>
<accession>A0ABU7KI46</accession>
<evidence type="ECO:0000313" key="2">
    <source>
        <dbReference type="EMBL" id="MEE2048958.1"/>
    </source>
</evidence>
<organism evidence="2 3">
    <name type="scientific">Nocardiopsis tropica</name>
    <dbReference type="NCBI Taxonomy" id="109330"/>
    <lineage>
        <taxon>Bacteria</taxon>
        <taxon>Bacillati</taxon>
        <taxon>Actinomycetota</taxon>
        <taxon>Actinomycetes</taxon>
        <taxon>Streptosporangiales</taxon>
        <taxon>Nocardiopsidaceae</taxon>
        <taxon>Nocardiopsis</taxon>
    </lineage>
</organism>
<feature type="compositionally biased region" description="Basic and acidic residues" evidence="1">
    <location>
        <begin position="48"/>
        <end position="58"/>
    </location>
</feature>
<proteinExistence type="predicted"/>
<evidence type="ECO:0000256" key="1">
    <source>
        <dbReference type="SAM" id="MobiDB-lite"/>
    </source>
</evidence>
<dbReference type="EMBL" id="JAUUCC010000001">
    <property type="protein sequence ID" value="MEE2048958.1"/>
    <property type="molecule type" value="Genomic_DNA"/>
</dbReference>
<protein>
    <submittedName>
        <fullName evidence="2">Uncharacterized protein</fullName>
    </submittedName>
</protein>
<gene>
    <name evidence="2" type="ORF">Q8A49_00410</name>
</gene>
<feature type="region of interest" description="Disordered" evidence="1">
    <location>
        <begin position="27"/>
        <end position="58"/>
    </location>
</feature>
<name>A0ABU7KI46_9ACTN</name>
<dbReference type="RefSeq" id="WP_330156267.1">
    <property type="nucleotide sequence ID" value="NZ_BAAAJA010000006.1"/>
</dbReference>
<evidence type="ECO:0000313" key="3">
    <source>
        <dbReference type="Proteomes" id="UP001348641"/>
    </source>
</evidence>
<dbReference type="Proteomes" id="UP001348641">
    <property type="component" value="Unassembled WGS sequence"/>
</dbReference>
<sequence length="58" mass="6269">MGDLSHTDAATENDGLLLLVEQVGVAHDRHRSEHSDITSSQNSAGDDGENRDLNLPKE</sequence>